<protein>
    <submittedName>
        <fullName evidence="1">Uncharacterized protein</fullName>
    </submittedName>
</protein>
<reference evidence="1" key="1">
    <citation type="submission" date="2018-05" db="EMBL/GenBank/DDBJ databases">
        <authorList>
            <person name="Lanie J.A."/>
            <person name="Ng W.-L."/>
            <person name="Kazmierczak K.M."/>
            <person name="Andrzejewski T.M."/>
            <person name="Davidsen T.M."/>
            <person name="Wayne K.J."/>
            <person name="Tettelin H."/>
            <person name="Glass J.I."/>
            <person name="Rusch D."/>
            <person name="Podicherti R."/>
            <person name="Tsui H.-C.T."/>
            <person name="Winkler M.E."/>
        </authorList>
    </citation>
    <scope>NUCLEOTIDE SEQUENCE</scope>
</reference>
<organism evidence="1">
    <name type="scientific">marine metagenome</name>
    <dbReference type="NCBI Taxonomy" id="408172"/>
    <lineage>
        <taxon>unclassified sequences</taxon>
        <taxon>metagenomes</taxon>
        <taxon>ecological metagenomes</taxon>
    </lineage>
</organism>
<dbReference type="AlphaFoldDB" id="A0A382CIA2"/>
<sequence length="43" mass="4919">MGKRKNKFSKKKGLQNEDLFNSLGMCYFLPRAIFDLATLPPLS</sequence>
<proteinExistence type="predicted"/>
<evidence type="ECO:0000313" key="1">
    <source>
        <dbReference type="EMBL" id="SVB25093.1"/>
    </source>
</evidence>
<dbReference type="EMBL" id="UINC01034362">
    <property type="protein sequence ID" value="SVB25093.1"/>
    <property type="molecule type" value="Genomic_DNA"/>
</dbReference>
<feature type="non-terminal residue" evidence="1">
    <location>
        <position position="43"/>
    </location>
</feature>
<name>A0A382CIA2_9ZZZZ</name>
<accession>A0A382CIA2</accession>
<gene>
    <name evidence="1" type="ORF">METZ01_LOCUS177947</name>
</gene>